<dbReference type="Proteomes" id="UP000538196">
    <property type="component" value="Unassembled WGS sequence"/>
</dbReference>
<name>A0A7W4YK04_LEIAQ</name>
<dbReference type="AlphaFoldDB" id="A0A7W4YK04"/>
<evidence type="ECO:0000256" key="2">
    <source>
        <dbReference type="ARBA" id="ARBA00023002"/>
    </source>
</evidence>
<dbReference type="PANTHER" id="PTHR43477">
    <property type="entry name" value="DIHYDROANTICAPSIN 7-DEHYDROGENASE"/>
    <property type="match status" value="1"/>
</dbReference>
<dbReference type="PANTHER" id="PTHR43477:SF4">
    <property type="entry name" value="DEHYDROGENASE_REDUCTASE SDR FAMILY MEMBER 6"/>
    <property type="match status" value="1"/>
</dbReference>
<dbReference type="PRINTS" id="PR00081">
    <property type="entry name" value="GDHRDH"/>
</dbReference>
<sequence>MDLHLTGKSAVVTGASRGIGLATARALLAEGATVVGVARSATDETTALAADPRFRFVAADLSDPAQIDRLRDAVGDRVDVLVNNVGSAPPRPGGFASITDDDWVRTYELNALAGVRVTRALLDLLPEGAAIVTIASENSMLADPLVMDYSAAKAAALSFSKSLSKELGPRGIRVNSISPGPVATALWLGDGGVAQTVSAAGGGSPDEVRHGAEQAMVTGRFTTSEEVAALVTMLASPLLGNLTGADVVIDGGMRQTM</sequence>
<dbReference type="FunFam" id="3.40.50.720:FF:000084">
    <property type="entry name" value="Short-chain dehydrogenase reductase"/>
    <property type="match status" value="1"/>
</dbReference>
<keyword evidence="6" id="KW-1185">Reference proteome</keyword>
<dbReference type="PROSITE" id="PS00061">
    <property type="entry name" value="ADH_SHORT"/>
    <property type="match status" value="1"/>
</dbReference>
<dbReference type="InterPro" id="IPR051122">
    <property type="entry name" value="SDR_DHRS6-like"/>
</dbReference>
<keyword evidence="3" id="KW-0520">NAD</keyword>
<dbReference type="InterPro" id="IPR020904">
    <property type="entry name" value="Sc_DH/Rdtase_CS"/>
</dbReference>
<dbReference type="InterPro" id="IPR057326">
    <property type="entry name" value="KR_dom"/>
</dbReference>
<dbReference type="InterPro" id="IPR036291">
    <property type="entry name" value="NAD(P)-bd_dom_sf"/>
</dbReference>
<feature type="domain" description="Ketoreductase" evidence="4">
    <location>
        <begin position="8"/>
        <end position="180"/>
    </location>
</feature>
<keyword evidence="2" id="KW-0560">Oxidoreductase</keyword>
<protein>
    <submittedName>
        <fullName evidence="5">NAD(P)-dependent dehydrogenase (Short-subunit alcohol dehydrogenase family)</fullName>
    </submittedName>
</protein>
<comment type="caution">
    <text evidence="5">The sequence shown here is derived from an EMBL/GenBank/DDBJ whole genome shotgun (WGS) entry which is preliminary data.</text>
</comment>
<evidence type="ECO:0000313" key="6">
    <source>
        <dbReference type="Proteomes" id="UP000538196"/>
    </source>
</evidence>
<evidence type="ECO:0000313" key="5">
    <source>
        <dbReference type="EMBL" id="MBB2967194.1"/>
    </source>
</evidence>
<gene>
    <name evidence="5" type="ORF">FHX33_001926</name>
</gene>
<evidence type="ECO:0000259" key="4">
    <source>
        <dbReference type="SMART" id="SM00822"/>
    </source>
</evidence>
<dbReference type="Pfam" id="PF13561">
    <property type="entry name" value="adh_short_C2"/>
    <property type="match status" value="1"/>
</dbReference>
<dbReference type="InterPro" id="IPR002347">
    <property type="entry name" value="SDR_fam"/>
</dbReference>
<dbReference type="SMART" id="SM00822">
    <property type="entry name" value="PKS_KR"/>
    <property type="match status" value="1"/>
</dbReference>
<organism evidence="5 6">
    <name type="scientific">Leifsonia aquatica</name>
    <name type="common">Corynebacterium aquaticum</name>
    <dbReference type="NCBI Taxonomy" id="144185"/>
    <lineage>
        <taxon>Bacteria</taxon>
        <taxon>Bacillati</taxon>
        <taxon>Actinomycetota</taxon>
        <taxon>Actinomycetes</taxon>
        <taxon>Micrococcales</taxon>
        <taxon>Microbacteriaceae</taxon>
        <taxon>Leifsonia</taxon>
    </lineage>
</organism>
<evidence type="ECO:0000256" key="3">
    <source>
        <dbReference type="ARBA" id="ARBA00023027"/>
    </source>
</evidence>
<evidence type="ECO:0000256" key="1">
    <source>
        <dbReference type="ARBA" id="ARBA00006484"/>
    </source>
</evidence>
<comment type="similarity">
    <text evidence="1">Belongs to the short-chain dehydrogenases/reductases (SDR) family.</text>
</comment>
<dbReference type="EMBL" id="JACHVP010000001">
    <property type="protein sequence ID" value="MBB2967194.1"/>
    <property type="molecule type" value="Genomic_DNA"/>
</dbReference>
<dbReference type="RefSeq" id="WP_021765688.1">
    <property type="nucleotide sequence ID" value="NZ_JACHVP010000001.1"/>
</dbReference>
<dbReference type="GO" id="GO:0016491">
    <property type="term" value="F:oxidoreductase activity"/>
    <property type="evidence" value="ECO:0007669"/>
    <property type="project" value="UniProtKB-KW"/>
</dbReference>
<proteinExistence type="inferred from homology"/>
<dbReference type="CDD" id="cd05233">
    <property type="entry name" value="SDR_c"/>
    <property type="match status" value="1"/>
</dbReference>
<dbReference type="Gene3D" id="3.40.50.720">
    <property type="entry name" value="NAD(P)-binding Rossmann-like Domain"/>
    <property type="match status" value="1"/>
</dbReference>
<dbReference type="SUPFAM" id="SSF51735">
    <property type="entry name" value="NAD(P)-binding Rossmann-fold domains"/>
    <property type="match status" value="1"/>
</dbReference>
<reference evidence="5 6" key="1">
    <citation type="submission" date="2020-08" db="EMBL/GenBank/DDBJ databases">
        <title>Sequencing the genomes of 1000 actinobacteria strains.</title>
        <authorList>
            <person name="Klenk H.-P."/>
        </authorList>
    </citation>
    <scope>NUCLEOTIDE SEQUENCE [LARGE SCALE GENOMIC DNA]</scope>
    <source>
        <strain evidence="5 6">DSM 20146</strain>
    </source>
</reference>
<dbReference type="PRINTS" id="PR00080">
    <property type="entry name" value="SDRFAMILY"/>
</dbReference>
<accession>A0A7W4YK04</accession>